<sequence>MDLLDWHRDRLSARRLAVLVKHLPHDSALNRDLHGEAAEWSVTDHLLAAAVDHLAAANWMFASVNSDEGEQPDPPAPVPRPGSPDENEDEGEVRDADPAAAPSTDATPSAPSSPSPTQLARFFA</sequence>
<comment type="caution">
    <text evidence="2">The sequence shown here is derived from an EMBL/GenBank/DDBJ whole genome shotgun (WGS) entry which is preliminary data.</text>
</comment>
<feature type="compositionally biased region" description="Pro residues" evidence="1">
    <location>
        <begin position="72"/>
        <end position="82"/>
    </location>
</feature>
<reference evidence="3" key="1">
    <citation type="journal article" date="2019" name="Int. J. Syst. Evol. Microbiol.">
        <title>The Global Catalogue of Microorganisms (GCM) 10K type strain sequencing project: providing services to taxonomists for standard genome sequencing and annotation.</title>
        <authorList>
            <consortium name="The Broad Institute Genomics Platform"/>
            <consortium name="The Broad Institute Genome Sequencing Center for Infectious Disease"/>
            <person name="Wu L."/>
            <person name="Ma J."/>
        </authorList>
    </citation>
    <scope>NUCLEOTIDE SEQUENCE [LARGE SCALE GENOMIC DNA]</scope>
    <source>
        <strain evidence="3">CGMCC 4.7177</strain>
    </source>
</reference>
<accession>A0ABV9AWI2</accession>
<organism evidence="2 3">
    <name type="scientific">Streptomyces vulcanius</name>
    <dbReference type="NCBI Taxonomy" id="1441876"/>
    <lineage>
        <taxon>Bacteria</taxon>
        <taxon>Bacillati</taxon>
        <taxon>Actinomycetota</taxon>
        <taxon>Actinomycetes</taxon>
        <taxon>Kitasatosporales</taxon>
        <taxon>Streptomycetaceae</taxon>
        <taxon>Streptomyces</taxon>
    </lineage>
</organism>
<evidence type="ECO:0000256" key="1">
    <source>
        <dbReference type="SAM" id="MobiDB-lite"/>
    </source>
</evidence>
<gene>
    <name evidence="2" type="ORF">ACFPIH_26475</name>
</gene>
<proteinExistence type="predicted"/>
<evidence type="ECO:0000313" key="2">
    <source>
        <dbReference type="EMBL" id="MFC4503013.1"/>
    </source>
</evidence>
<protein>
    <submittedName>
        <fullName evidence="2">Uncharacterized protein</fullName>
    </submittedName>
</protein>
<feature type="compositionally biased region" description="Low complexity" evidence="1">
    <location>
        <begin position="98"/>
        <end position="117"/>
    </location>
</feature>
<evidence type="ECO:0000313" key="3">
    <source>
        <dbReference type="Proteomes" id="UP001595839"/>
    </source>
</evidence>
<keyword evidence="3" id="KW-1185">Reference proteome</keyword>
<dbReference type="EMBL" id="JBHSFK010000018">
    <property type="protein sequence ID" value="MFC4503013.1"/>
    <property type="molecule type" value="Genomic_DNA"/>
</dbReference>
<feature type="region of interest" description="Disordered" evidence="1">
    <location>
        <begin position="63"/>
        <end position="124"/>
    </location>
</feature>
<dbReference type="Proteomes" id="UP001595839">
    <property type="component" value="Unassembled WGS sequence"/>
</dbReference>
<dbReference type="RefSeq" id="WP_381176712.1">
    <property type="nucleotide sequence ID" value="NZ_JBHSFK010000018.1"/>
</dbReference>
<name>A0ABV9AWI2_9ACTN</name>